<dbReference type="GO" id="GO:0005525">
    <property type="term" value="F:GTP binding"/>
    <property type="evidence" value="ECO:0007669"/>
    <property type="project" value="InterPro"/>
</dbReference>
<keyword evidence="2" id="KW-0597">Phosphoprotein</keyword>
<dbReference type="InterPro" id="IPR051641">
    <property type="entry name" value="RGK_GTP-binding_reg"/>
</dbReference>
<dbReference type="GO" id="GO:0003924">
    <property type="term" value="F:GTPase activity"/>
    <property type="evidence" value="ECO:0007669"/>
    <property type="project" value="InterPro"/>
</dbReference>
<dbReference type="GO" id="GO:0005886">
    <property type="term" value="C:plasma membrane"/>
    <property type="evidence" value="ECO:0007669"/>
    <property type="project" value="TreeGrafter"/>
</dbReference>
<feature type="compositionally biased region" description="Polar residues" evidence="3">
    <location>
        <begin position="614"/>
        <end position="629"/>
    </location>
</feature>
<dbReference type="OrthoDB" id="5239715at2759"/>
<dbReference type="PANTHER" id="PTHR45775:SF6">
    <property type="entry name" value="RAD, GEM_KIR FAMILY MEMBER 2, ISOFORM C"/>
    <property type="match status" value="1"/>
</dbReference>
<feature type="compositionally biased region" description="Low complexity" evidence="3">
    <location>
        <begin position="380"/>
        <end position="403"/>
    </location>
</feature>
<evidence type="ECO:0000256" key="1">
    <source>
        <dbReference type="ARBA" id="ARBA00008846"/>
    </source>
</evidence>
<feature type="compositionally biased region" description="Polar residues" evidence="3">
    <location>
        <begin position="231"/>
        <end position="240"/>
    </location>
</feature>
<feature type="region of interest" description="Disordered" evidence="3">
    <location>
        <begin position="603"/>
        <end position="630"/>
    </location>
</feature>
<feature type="region of interest" description="Disordered" evidence="3">
    <location>
        <begin position="380"/>
        <end position="419"/>
    </location>
</feature>
<dbReference type="PRINTS" id="PR00449">
    <property type="entry name" value="RASTRNSFRMNG"/>
</dbReference>
<sequence>MGMHSASVSSASPSTVHRPSPPVNNRRGSAFFEGTSASFCVSELTPPSIVYTEHDEAINEQGDEGQEERENSTIPILDEFAQFLNASIHPPNELSVPRCYPEQPGISQTAPGSRRSSTSSRGAALGIPYRNTRSLSLGYSQQPPGTGGQSGGGPRNQSFAHSNSNKNACNFSRGMSLGGALPTNNSGRLSPTNRPVLRRESAQDCGDEETGSRLHPALPDLKIDLPPGESGNPSFGNKSGTTNPANGPSTPTSNTNPSNPYIRSTTGTTLSPNPDSNMNVNPLYQRRHSNCMRGTTRQMTRNKSAPATPLNRSLNNVMRISRSPSRDGYLMVPCDSSRRARGSSLPESRNDDLYCLRQFTVSNKRVVNRGDSLQPRYCRSNSSICSSGSSLSYSHSGRSSLRSSTEDDDAALSRDGSIGGPGRSSRFTVLMLGAGDVGKTLLTSQFMSSNDVGAYGNDSQEEEYGEKCVSVLLEGEESELVFIDRPYAEMSVENAVSTYVPDAMIVVFSVVNKDSLQTAESILEYLWRSGSNTDKAVIMVGNKSDLVRSRVVSIVDAKSKATSYDCKYTETSATLNHNVDELLVGTLTQIRLKLAERQRFMRKGRKSAGMPVSHMSTNSTLTVQSSSANIRRKSAGTRVKGILDKVLKGESKSKSCDDLHVL</sequence>
<feature type="compositionally biased region" description="Polar residues" evidence="3">
    <location>
        <begin position="155"/>
        <end position="170"/>
    </location>
</feature>
<dbReference type="PROSITE" id="PS51421">
    <property type="entry name" value="RAS"/>
    <property type="match status" value="1"/>
</dbReference>
<dbReference type="SMART" id="SM00175">
    <property type="entry name" value="RAB"/>
    <property type="match status" value="1"/>
</dbReference>
<dbReference type="GO" id="GO:0005246">
    <property type="term" value="F:calcium channel regulator activity"/>
    <property type="evidence" value="ECO:0007669"/>
    <property type="project" value="TreeGrafter"/>
</dbReference>
<feature type="compositionally biased region" description="Gly residues" evidence="3">
    <location>
        <begin position="145"/>
        <end position="154"/>
    </location>
</feature>
<dbReference type="InterPro" id="IPR027417">
    <property type="entry name" value="P-loop_NTPase"/>
</dbReference>
<dbReference type="AlphaFoldDB" id="A0A0K2TT02"/>
<dbReference type="FunFam" id="3.40.50.300:FF:000664">
    <property type="entry name" value="Uncharacterized protein, isoform B"/>
    <property type="match status" value="1"/>
</dbReference>
<dbReference type="Gene3D" id="3.40.50.300">
    <property type="entry name" value="P-loop containing nucleotide triphosphate hydrolases"/>
    <property type="match status" value="1"/>
</dbReference>
<dbReference type="EMBL" id="HACA01011160">
    <property type="protein sequence ID" value="CDW28521.1"/>
    <property type="molecule type" value="Transcribed_RNA"/>
</dbReference>
<evidence type="ECO:0000256" key="2">
    <source>
        <dbReference type="ARBA" id="ARBA00022553"/>
    </source>
</evidence>
<name>A0A0K2TT02_LEPSM</name>
<accession>A0A0K2TT02</accession>
<proteinExistence type="inferred from homology"/>
<feature type="compositionally biased region" description="Low complexity" evidence="3">
    <location>
        <begin position="1"/>
        <end position="14"/>
    </location>
</feature>
<feature type="region of interest" description="Disordered" evidence="3">
    <location>
        <begin position="94"/>
        <end position="280"/>
    </location>
</feature>
<feature type="compositionally biased region" description="Polar residues" evidence="3">
    <location>
        <begin position="261"/>
        <end position="280"/>
    </location>
</feature>
<evidence type="ECO:0000313" key="4">
    <source>
        <dbReference type="EMBL" id="CDW28521.1"/>
    </source>
</evidence>
<dbReference type="InterPro" id="IPR001806">
    <property type="entry name" value="Small_GTPase"/>
</dbReference>
<dbReference type="SMART" id="SM00173">
    <property type="entry name" value="RAS"/>
    <property type="match status" value="1"/>
</dbReference>
<feature type="compositionally biased region" description="Polar residues" evidence="3">
    <location>
        <begin position="182"/>
        <end position="193"/>
    </location>
</feature>
<dbReference type="PANTHER" id="PTHR45775">
    <property type="entry name" value="RAD, GEM/KIR FAMILY MEMBER 2, ISOFORM C"/>
    <property type="match status" value="1"/>
</dbReference>
<dbReference type="PROSITE" id="PS51419">
    <property type="entry name" value="RAB"/>
    <property type="match status" value="1"/>
</dbReference>
<dbReference type="SUPFAM" id="SSF52540">
    <property type="entry name" value="P-loop containing nucleoside triphosphate hydrolases"/>
    <property type="match status" value="1"/>
</dbReference>
<feature type="region of interest" description="Disordered" evidence="3">
    <location>
        <begin position="1"/>
        <end position="29"/>
    </location>
</feature>
<dbReference type="Pfam" id="PF00071">
    <property type="entry name" value="Ras"/>
    <property type="match status" value="1"/>
</dbReference>
<evidence type="ECO:0000256" key="3">
    <source>
        <dbReference type="SAM" id="MobiDB-lite"/>
    </source>
</evidence>
<protein>
    <submittedName>
        <fullName evidence="4">Putative LOC100865163 [Apis florea]</fullName>
    </submittedName>
</protein>
<organism evidence="4">
    <name type="scientific">Lepeophtheirus salmonis</name>
    <name type="common">Salmon louse</name>
    <name type="synonym">Caligus salmonis</name>
    <dbReference type="NCBI Taxonomy" id="72036"/>
    <lineage>
        <taxon>Eukaryota</taxon>
        <taxon>Metazoa</taxon>
        <taxon>Ecdysozoa</taxon>
        <taxon>Arthropoda</taxon>
        <taxon>Crustacea</taxon>
        <taxon>Multicrustacea</taxon>
        <taxon>Hexanauplia</taxon>
        <taxon>Copepoda</taxon>
        <taxon>Siphonostomatoida</taxon>
        <taxon>Caligidae</taxon>
        <taxon>Lepeophtheirus</taxon>
    </lineage>
</organism>
<feature type="region of interest" description="Disordered" evidence="3">
    <location>
        <begin position="320"/>
        <end position="348"/>
    </location>
</feature>
<comment type="similarity">
    <text evidence="1">Belongs to the small GTPase superfamily. RGK family.</text>
</comment>
<feature type="compositionally biased region" description="Low complexity" evidence="3">
    <location>
        <begin position="241"/>
        <end position="260"/>
    </location>
</feature>
<reference evidence="4" key="1">
    <citation type="submission" date="2014-05" db="EMBL/GenBank/DDBJ databases">
        <authorList>
            <person name="Chronopoulou M."/>
        </authorList>
    </citation>
    <scope>NUCLEOTIDE SEQUENCE</scope>
    <source>
        <tissue evidence="4">Whole organism</tissue>
    </source>
</reference>